<protein>
    <submittedName>
        <fullName evidence="4">Uncharacterized membrane protein YbhN (UPF0104 family)</fullName>
    </submittedName>
</protein>
<evidence type="ECO:0000256" key="2">
    <source>
        <dbReference type="SAM" id="Phobius"/>
    </source>
</evidence>
<name>A0A852TUV8_9ACTN</name>
<organism evidence="4 5">
    <name type="scientific">Spinactinospora alkalitolerans</name>
    <dbReference type="NCBI Taxonomy" id="687207"/>
    <lineage>
        <taxon>Bacteria</taxon>
        <taxon>Bacillati</taxon>
        <taxon>Actinomycetota</taxon>
        <taxon>Actinomycetes</taxon>
        <taxon>Streptosporangiales</taxon>
        <taxon>Nocardiopsidaceae</taxon>
        <taxon>Spinactinospora</taxon>
    </lineage>
</organism>
<evidence type="ECO:0000313" key="5">
    <source>
        <dbReference type="Proteomes" id="UP000589036"/>
    </source>
</evidence>
<evidence type="ECO:0000256" key="1">
    <source>
        <dbReference type="SAM" id="MobiDB-lite"/>
    </source>
</evidence>
<dbReference type="RefSeq" id="WP_179644058.1">
    <property type="nucleotide sequence ID" value="NZ_BAAAYY010000016.1"/>
</dbReference>
<gene>
    <name evidence="4" type="ORF">HDA32_003356</name>
</gene>
<evidence type="ECO:0000259" key="3">
    <source>
        <dbReference type="Pfam" id="PF20059"/>
    </source>
</evidence>
<feature type="region of interest" description="Disordered" evidence="1">
    <location>
        <begin position="57"/>
        <end position="81"/>
    </location>
</feature>
<proteinExistence type="predicted"/>
<dbReference type="InterPro" id="IPR045597">
    <property type="entry name" value="DUF6458"/>
</dbReference>
<keyword evidence="5" id="KW-1185">Reference proteome</keyword>
<feature type="domain" description="DUF6458" evidence="3">
    <location>
        <begin position="1"/>
        <end position="59"/>
    </location>
</feature>
<dbReference type="AlphaFoldDB" id="A0A852TUV8"/>
<dbReference type="Pfam" id="PF20059">
    <property type="entry name" value="DUF6458"/>
    <property type="match status" value="1"/>
</dbReference>
<reference evidence="4 5" key="1">
    <citation type="submission" date="2020-07" db="EMBL/GenBank/DDBJ databases">
        <title>Sequencing the genomes of 1000 actinobacteria strains.</title>
        <authorList>
            <person name="Klenk H.-P."/>
        </authorList>
    </citation>
    <scope>NUCLEOTIDE SEQUENCE [LARGE SCALE GENOMIC DNA]</scope>
    <source>
        <strain evidence="4 5">CXB654</strain>
    </source>
</reference>
<evidence type="ECO:0000313" key="4">
    <source>
        <dbReference type="EMBL" id="NYE48236.1"/>
    </source>
</evidence>
<feature type="compositionally biased region" description="Basic and acidic residues" evidence="1">
    <location>
        <begin position="70"/>
        <end position="81"/>
    </location>
</feature>
<keyword evidence="2" id="KW-0812">Transmembrane</keyword>
<dbReference type="EMBL" id="JACCCC010000001">
    <property type="protein sequence ID" value="NYE48236.1"/>
    <property type="molecule type" value="Genomic_DNA"/>
</dbReference>
<accession>A0A852TUV8</accession>
<sequence>MGIVGGLLFIALGAVLAFGIRIDNAGALSLDIIGWILMLVGALGLALTFVSWRPRRRTLTPDIPPEEDDRGPHMRDAGPPP</sequence>
<dbReference type="Proteomes" id="UP000589036">
    <property type="component" value="Unassembled WGS sequence"/>
</dbReference>
<feature type="transmembrane region" description="Helical" evidence="2">
    <location>
        <begin position="33"/>
        <end position="52"/>
    </location>
</feature>
<keyword evidence="2" id="KW-1133">Transmembrane helix</keyword>
<keyword evidence="2" id="KW-0472">Membrane</keyword>
<comment type="caution">
    <text evidence="4">The sequence shown here is derived from an EMBL/GenBank/DDBJ whole genome shotgun (WGS) entry which is preliminary data.</text>
</comment>